<dbReference type="InParanoid" id="A0A194XFH9"/>
<gene>
    <name evidence="2" type="ORF">LY89DRAFT_683486</name>
</gene>
<keyword evidence="3" id="KW-1185">Reference proteome</keyword>
<dbReference type="KEGG" id="psco:LY89DRAFT_683486"/>
<evidence type="ECO:0000313" key="2">
    <source>
        <dbReference type="EMBL" id="KUJ18527.1"/>
    </source>
</evidence>
<evidence type="ECO:0000256" key="1">
    <source>
        <dbReference type="SAM" id="MobiDB-lite"/>
    </source>
</evidence>
<feature type="compositionally biased region" description="Low complexity" evidence="1">
    <location>
        <begin position="14"/>
        <end position="26"/>
    </location>
</feature>
<dbReference type="Proteomes" id="UP000070700">
    <property type="component" value="Unassembled WGS sequence"/>
</dbReference>
<accession>A0A194XFH9</accession>
<protein>
    <submittedName>
        <fullName evidence="2">Uncharacterized protein</fullName>
    </submittedName>
</protein>
<organism evidence="2 3">
    <name type="scientific">Mollisia scopiformis</name>
    <name type="common">Conifer needle endophyte fungus</name>
    <name type="synonym">Phialocephala scopiformis</name>
    <dbReference type="NCBI Taxonomy" id="149040"/>
    <lineage>
        <taxon>Eukaryota</taxon>
        <taxon>Fungi</taxon>
        <taxon>Dikarya</taxon>
        <taxon>Ascomycota</taxon>
        <taxon>Pezizomycotina</taxon>
        <taxon>Leotiomycetes</taxon>
        <taxon>Helotiales</taxon>
        <taxon>Mollisiaceae</taxon>
        <taxon>Mollisia</taxon>
    </lineage>
</organism>
<reference evidence="2 3" key="1">
    <citation type="submission" date="2015-10" db="EMBL/GenBank/DDBJ databases">
        <title>Full genome of DAOMC 229536 Phialocephala scopiformis, a fungal endophyte of spruce producing the potent anti-insectan compound rugulosin.</title>
        <authorList>
            <consortium name="DOE Joint Genome Institute"/>
            <person name="Walker A.K."/>
            <person name="Frasz S.L."/>
            <person name="Seifert K.A."/>
            <person name="Miller J.D."/>
            <person name="Mondo S.J."/>
            <person name="Labutti K."/>
            <person name="Lipzen A."/>
            <person name="Dockter R."/>
            <person name="Kennedy M."/>
            <person name="Grigoriev I.V."/>
            <person name="Spatafora J.W."/>
        </authorList>
    </citation>
    <scope>NUCLEOTIDE SEQUENCE [LARGE SCALE GENOMIC DNA]</scope>
    <source>
        <strain evidence="2 3">CBS 120377</strain>
    </source>
</reference>
<dbReference type="RefSeq" id="XP_018072882.1">
    <property type="nucleotide sequence ID" value="XM_018214712.1"/>
</dbReference>
<dbReference type="EMBL" id="KQ947412">
    <property type="protein sequence ID" value="KUJ18527.1"/>
    <property type="molecule type" value="Genomic_DNA"/>
</dbReference>
<feature type="region of interest" description="Disordered" evidence="1">
    <location>
        <begin position="1"/>
        <end position="35"/>
    </location>
</feature>
<evidence type="ECO:0000313" key="3">
    <source>
        <dbReference type="Proteomes" id="UP000070700"/>
    </source>
</evidence>
<sequence length="154" mass="17325">MSQRSVHDQRRAPSQSKNKTTSSSSQATYLPSAEPPPPISYVRIGSLVAVARADNLNKPYEFSEEAIAEIEEEWGMMVGDALARFDNRLTCGNCSQIHMKDQVFRMLSALKLEMEGAGVEDIDEGLVRGFQRDFEEIWRVYLDGAKDSDCDDWS</sequence>
<name>A0A194XFH9_MOLSC</name>
<dbReference type="GeneID" id="28824438"/>
<dbReference type="AlphaFoldDB" id="A0A194XFH9"/>
<feature type="compositionally biased region" description="Basic and acidic residues" evidence="1">
    <location>
        <begin position="1"/>
        <end position="11"/>
    </location>
</feature>
<proteinExistence type="predicted"/>